<accession>A0ABT0TWA6</accession>
<evidence type="ECO:0000256" key="7">
    <source>
        <dbReference type="ARBA" id="ARBA00022842"/>
    </source>
</evidence>
<dbReference type="InterPro" id="IPR050124">
    <property type="entry name" value="tRNA_CCA-adding_enzyme"/>
</dbReference>
<evidence type="ECO:0000256" key="4">
    <source>
        <dbReference type="ARBA" id="ARBA00022723"/>
    </source>
</evidence>
<keyword evidence="6" id="KW-0067">ATP-binding</keyword>
<dbReference type="Gene3D" id="3.30.460.10">
    <property type="entry name" value="Beta Polymerase, domain 2"/>
    <property type="match status" value="1"/>
</dbReference>
<evidence type="ECO:0000256" key="2">
    <source>
        <dbReference type="ARBA" id="ARBA00022694"/>
    </source>
</evidence>
<name>A0ABT0TWA6_9GAMM</name>
<protein>
    <recommendedName>
        <fullName evidence="10">Poly A polymerase head domain-containing protein</fullName>
    </recommendedName>
</protein>
<dbReference type="Proteomes" id="UP001203831">
    <property type="component" value="Unassembled WGS sequence"/>
</dbReference>
<proteinExistence type="inferred from homology"/>
<dbReference type="SUPFAM" id="SSF81301">
    <property type="entry name" value="Nucleotidyltransferase"/>
    <property type="match status" value="1"/>
</dbReference>
<organism evidence="11 12">
    <name type="scientific">endosymbiont of Metamasius hemipterus</name>
    <dbReference type="NCBI Taxonomy" id="204627"/>
    <lineage>
        <taxon>Bacteria</taxon>
        <taxon>Pseudomonadati</taxon>
        <taxon>Pseudomonadota</taxon>
        <taxon>Gammaproteobacteria</taxon>
        <taxon>Candidatus Nardonella</taxon>
    </lineage>
</organism>
<evidence type="ECO:0000313" key="12">
    <source>
        <dbReference type="Proteomes" id="UP001203831"/>
    </source>
</evidence>
<dbReference type="Pfam" id="PF01743">
    <property type="entry name" value="PolyA_pol"/>
    <property type="match status" value="1"/>
</dbReference>
<keyword evidence="7" id="KW-0460">Magnesium</keyword>
<gene>
    <name evidence="11" type="ORF">L7J86_00500</name>
</gene>
<dbReference type="RefSeq" id="WP_250672642.1">
    <property type="nucleotide sequence ID" value="NZ_JAKMAI010000006.1"/>
</dbReference>
<dbReference type="PANTHER" id="PTHR47545:SF1">
    <property type="entry name" value="MULTIFUNCTIONAL CCA PROTEIN"/>
    <property type="match status" value="1"/>
</dbReference>
<dbReference type="EMBL" id="JAKMAI010000006">
    <property type="protein sequence ID" value="MCM0158275.1"/>
    <property type="molecule type" value="Genomic_DNA"/>
</dbReference>
<feature type="domain" description="Poly A polymerase head" evidence="10">
    <location>
        <begin position="45"/>
        <end position="88"/>
    </location>
</feature>
<evidence type="ECO:0000256" key="9">
    <source>
        <dbReference type="RuleBase" id="RU003953"/>
    </source>
</evidence>
<dbReference type="Gene3D" id="1.10.3090.10">
    <property type="entry name" value="cca-adding enzyme, domain 2"/>
    <property type="match status" value="1"/>
</dbReference>
<evidence type="ECO:0000256" key="3">
    <source>
        <dbReference type="ARBA" id="ARBA00022695"/>
    </source>
</evidence>
<comment type="similarity">
    <text evidence="9">Belongs to the tRNA nucleotidyltransferase/poly(A) polymerase family.</text>
</comment>
<sequence>MLNLGFIKVGKHFPVFIHPITKEEYALARKEKKNGLGHKNFKFIFNSNITLTEDLYRRDITINAIAKDNKGNYIDPYNGIYDIKNKIIKHISKCFCEDPLRVLRVARFFAYLYDKEFIIDNSTILLMKKISNSGELSYLSLDRILKETYKALNTNYPECYFYSLLITNALFIIFPEFKSLINYNYNINIKIFFKIIRKTKKIFISPNLKLLHILYEINKLFIYNNKDNFRKIILNFIKRLNYKKKY</sequence>
<reference evidence="11" key="1">
    <citation type="submission" date="2022-01" db="EMBL/GenBank/DDBJ databases">
        <title>Genome assemble of Metamasius hemipterus Nardonella endosymbiont.</title>
        <authorList>
            <person name="Palmieri L."/>
            <person name="Pavarini R."/>
            <person name="Sharma P."/>
        </authorList>
    </citation>
    <scope>NUCLEOTIDE SEQUENCE [LARGE SCALE GENOMIC DNA]</scope>
    <source>
        <strain evidence="11">NARMHE1</strain>
    </source>
</reference>
<keyword evidence="8 9" id="KW-0694">RNA-binding</keyword>
<dbReference type="PANTHER" id="PTHR47545">
    <property type="entry name" value="MULTIFUNCTIONAL CCA PROTEIN"/>
    <property type="match status" value="1"/>
</dbReference>
<evidence type="ECO:0000259" key="10">
    <source>
        <dbReference type="Pfam" id="PF01743"/>
    </source>
</evidence>
<evidence type="ECO:0000256" key="8">
    <source>
        <dbReference type="ARBA" id="ARBA00022884"/>
    </source>
</evidence>
<keyword evidence="2" id="KW-0819">tRNA processing</keyword>
<evidence type="ECO:0000256" key="5">
    <source>
        <dbReference type="ARBA" id="ARBA00022741"/>
    </source>
</evidence>
<keyword evidence="4" id="KW-0479">Metal-binding</keyword>
<dbReference type="InterPro" id="IPR043519">
    <property type="entry name" value="NT_sf"/>
</dbReference>
<keyword evidence="3" id="KW-0548">Nucleotidyltransferase</keyword>
<dbReference type="SUPFAM" id="SSF81891">
    <property type="entry name" value="Poly A polymerase C-terminal region-like"/>
    <property type="match status" value="1"/>
</dbReference>
<comment type="caution">
    <text evidence="11">The sequence shown here is derived from an EMBL/GenBank/DDBJ whole genome shotgun (WGS) entry which is preliminary data.</text>
</comment>
<evidence type="ECO:0000256" key="1">
    <source>
        <dbReference type="ARBA" id="ARBA00022679"/>
    </source>
</evidence>
<keyword evidence="5" id="KW-0547">Nucleotide-binding</keyword>
<evidence type="ECO:0000256" key="6">
    <source>
        <dbReference type="ARBA" id="ARBA00022840"/>
    </source>
</evidence>
<keyword evidence="1 9" id="KW-0808">Transferase</keyword>
<keyword evidence="12" id="KW-1185">Reference proteome</keyword>
<dbReference type="InterPro" id="IPR002646">
    <property type="entry name" value="PolA_pol_head_dom"/>
</dbReference>
<evidence type="ECO:0000313" key="11">
    <source>
        <dbReference type="EMBL" id="MCM0158275.1"/>
    </source>
</evidence>